<comment type="caution">
    <text evidence="2">The sequence shown here is derived from an EMBL/GenBank/DDBJ whole genome shotgun (WGS) entry which is preliminary data.</text>
</comment>
<dbReference type="OrthoDB" id="2472234at2759"/>
<dbReference type="SUPFAM" id="SSF57997">
    <property type="entry name" value="Tropomyosin"/>
    <property type="match status" value="1"/>
</dbReference>
<feature type="non-terminal residue" evidence="2">
    <location>
        <position position="135"/>
    </location>
</feature>
<dbReference type="EMBL" id="CAJVPI010004912">
    <property type="protein sequence ID" value="CAG8670806.1"/>
    <property type="molecule type" value="Genomic_DNA"/>
</dbReference>
<organism evidence="2 3">
    <name type="scientific">Paraglomus brasilianum</name>
    <dbReference type="NCBI Taxonomy" id="144538"/>
    <lineage>
        <taxon>Eukaryota</taxon>
        <taxon>Fungi</taxon>
        <taxon>Fungi incertae sedis</taxon>
        <taxon>Mucoromycota</taxon>
        <taxon>Glomeromycotina</taxon>
        <taxon>Glomeromycetes</taxon>
        <taxon>Paraglomerales</taxon>
        <taxon>Paraglomeraceae</taxon>
        <taxon>Paraglomus</taxon>
    </lineage>
</organism>
<dbReference type="Proteomes" id="UP000789739">
    <property type="component" value="Unassembled WGS sequence"/>
</dbReference>
<evidence type="ECO:0000313" key="3">
    <source>
        <dbReference type="Proteomes" id="UP000789739"/>
    </source>
</evidence>
<dbReference type="Gene3D" id="1.20.5.170">
    <property type="match status" value="1"/>
</dbReference>
<evidence type="ECO:0000313" key="2">
    <source>
        <dbReference type="EMBL" id="CAG8670806.1"/>
    </source>
</evidence>
<name>A0A9N9HCY2_9GLOM</name>
<proteinExistence type="predicted"/>
<reference evidence="2" key="1">
    <citation type="submission" date="2021-06" db="EMBL/GenBank/DDBJ databases">
        <authorList>
            <person name="Kallberg Y."/>
            <person name="Tangrot J."/>
            <person name="Rosling A."/>
        </authorList>
    </citation>
    <scope>NUCLEOTIDE SEQUENCE</scope>
    <source>
        <strain evidence="2">BR232B</strain>
    </source>
</reference>
<feature type="non-terminal residue" evidence="2">
    <location>
        <position position="1"/>
    </location>
</feature>
<evidence type="ECO:0000256" key="1">
    <source>
        <dbReference type="SAM" id="Coils"/>
    </source>
</evidence>
<keyword evidence="1" id="KW-0175">Coiled coil</keyword>
<protein>
    <submittedName>
        <fullName evidence="2">10248_t:CDS:1</fullName>
    </submittedName>
</protein>
<feature type="coiled-coil region" evidence="1">
    <location>
        <begin position="68"/>
        <end position="102"/>
    </location>
</feature>
<dbReference type="AlphaFoldDB" id="A0A9N9HCY2"/>
<keyword evidence="3" id="KW-1185">Reference proteome</keyword>
<sequence length="135" mass="15199">LIAEVKRLSSELDTLTSQINQLRISNSEYGAKNIIRLKKIKSLQSMNKIFNSKLASAQKDAFSTQKEIVKKESEIISLKSELTNIKNELMNTKDELASKIKKIEYLDALRSVSQKTKDILDPVESKTHCSAIVMG</sequence>
<accession>A0A9N9HCY2</accession>
<gene>
    <name evidence="2" type="ORF">PBRASI_LOCUS11292</name>
</gene>